<dbReference type="InterPro" id="IPR050077">
    <property type="entry name" value="LexA_repressor"/>
</dbReference>
<keyword evidence="6" id="KW-0742">SOS response</keyword>
<dbReference type="EMBL" id="FOVJ01000002">
    <property type="protein sequence ID" value="SFN67506.1"/>
    <property type="molecule type" value="Genomic_DNA"/>
</dbReference>
<dbReference type="Gene3D" id="2.10.109.10">
    <property type="entry name" value="Umud Fragment, subunit A"/>
    <property type="match status" value="1"/>
</dbReference>
<evidence type="ECO:0000256" key="5">
    <source>
        <dbReference type="ARBA" id="ARBA00023204"/>
    </source>
</evidence>
<keyword evidence="4 7" id="KW-0068">Autocatalytic cleavage</keyword>
<dbReference type="Proteomes" id="UP000183107">
    <property type="component" value="Unassembled WGS sequence"/>
</dbReference>
<sequence>MQQLDIFSYLGKLQDYYARERIIPSTTQLSVLWNGKARSWTHRIMQRLKEEGFLENAPGGRLRPGPRFFERTVGHTIRAGLPQQASDVQPELLRIDDYLIENPSQTILFPVKGDSMVDLGILEGDMVIIERSHSASPGQIVLAIVDDEFTLKVLSKDQKGYYLEARNDRRSKDYPPIRPEQKLEIYGFYVGLFRKTRIAGHRLGSSRNP</sequence>
<evidence type="ECO:0000313" key="10">
    <source>
        <dbReference type="Proteomes" id="UP000183107"/>
    </source>
</evidence>
<dbReference type="GO" id="GO:0003677">
    <property type="term" value="F:DNA binding"/>
    <property type="evidence" value="ECO:0007669"/>
    <property type="project" value="InterPro"/>
</dbReference>
<gene>
    <name evidence="9" type="ORF">SAMN05216386_1587</name>
</gene>
<dbReference type="InterPro" id="IPR036388">
    <property type="entry name" value="WH-like_DNA-bd_sf"/>
</dbReference>
<evidence type="ECO:0000313" key="9">
    <source>
        <dbReference type="EMBL" id="SFN67506.1"/>
    </source>
</evidence>
<name>A0A1I5AYA7_9PROT</name>
<dbReference type="AlphaFoldDB" id="A0A1I5AYA7"/>
<dbReference type="OrthoDB" id="9802364at2"/>
<dbReference type="InterPro" id="IPR006197">
    <property type="entry name" value="Peptidase_S24_LexA"/>
</dbReference>
<evidence type="ECO:0000256" key="3">
    <source>
        <dbReference type="ARBA" id="ARBA00022801"/>
    </source>
</evidence>
<organism evidence="9 10">
    <name type="scientific">Nitrosospira briensis</name>
    <dbReference type="NCBI Taxonomy" id="35799"/>
    <lineage>
        <taxon>Bacteria</taxon>
        <taxon>Pseudomonadati</taxon>
        <taxon>Pseudomonadota</taxon>
        <taxon>Betaproteobacteria</taxon>
        <taxon>Nitrosomonadales</taxon>
        <taxon>Nitrosomonadaceae</taxon>
        <taxon>Nitrosospira</taxon>
    </lineage>
</organism>
<evidence type="ECO:0000256" key="4">
    <source>
        <dbReference type="ARBA" id="ARBA00022813"/>
    </source>
</evidence>
<proteinExistence type="inferred from homology"/>
<dbReference type="Pfam" id="PF00717">
    <property type="entry name" value="Peptidase_S24"/>
    <property type="match status" value="1"/>
</dbReference>
<reference evidence="10" key="1">
    <citation type="submission" date="2016-10" db="EMBL/GenBank/DDBJ databases">
        <authorList>
            <person name="Varghese N."/>
        </authorList>
    </citation>
    <scope>NUCLEOTIDE SEQUENCE [LARGE SCALE GENOMIC DNA]</scope>
    <source>
        <strain evidence="10">Nsp8</strain>
    </source>
</reference>
<dbReference type="STRING" id="1266925.GCA_000619905_01447"/>
<dbReference type="RefSeq" id="WP_074796343.1">
    <property type="nucleotide sequence ID" value="NZ_FOVJ01000002.1"/>
</dbReference>
<protein>
    <submittedName>
        <fullName evidence="9">Repressor LexA</fullName>
    </submittedName>
</protein>
<dbReference type="PANTHER" id="PTHR33516:SF2">
    <property type="entry name" value="LEXA REPRESSOR-RELATED"/>
    <property type="match status" value="1"/>
</dbReference>
<evidence type="ECO:0000256" key="2">
    <source>
        <dbReference type="ARBA" id="ARBA00022763"/>
    </source>
</evidence>
<dbReference type="PANTHER" id="PTHR33516">
    <property type="entry name" value="LEXA REPRESSOR"/>
    <property type="match status" value="1"/>
</dbReference>
<dbReference type="Gene3D" id="1.10.10.10">
    <property type="entry name" value="Winged helix-like DNA-binding domain superfamily/Winged helix DNA-binding domain"/>
    <property type="match status" value="1"/>
</dbReference>
<keyword evidence="3 7" id="KW-0378">Hydrolase</keyword>
<dbReference type="InterPro" id="IPR015927">
    <property type="entry name" value="Peptidase_S24_S26A/B/C"/>
</dbReference>
<dbReference type="InterPro" id="IPR039418">
    <property type="entry name" value="LexA-like"/>
</dbReference>
<evidence type="ECO:0000259" key="8">
    <source>
        <dbReference type="Pfam" id="PF00717"/>
    </source>
</evidence>
<keyword evidence="2" id="KW-0227">DNA damage</keyword>
<dbReference type="GO" id="GO:0016787">
    <property type="term" value="F:hydrolase activity"/>
    <property type="evidence" value="ECO:0007669"/>
    <property type="project" value="UniProtKB-KW"/>
</dbReference>
<dbReference type="InterPro" id="IPR036286">
    <property type="entry name" value="LexA/Signal_pep-like_sf"/>
</dbReference>
<dbReference type="PRINTS" id="PR00726">
    <property type="entry name" value="LEXASERPTASE"/>
</dbReference>
<accession>A0A1I5AYA7</accession>
<dbReference type="GO" id="GO:0006281">
    <property type="term" value="P:DNA repair"/>
    <property type="evidence" value="ECO:0007669"/>
    <property type="project" value="UniProtKB-KW"/>
</dbReference>
<keyword evidence="5" id="KW-0234">DNA repair</keyword>
<comment type="similarity">
    <text evidence="1 7">Belongs to the peptidase S24 family.</text>
</comment>
<feature type="domain" description="Peptidase S24/S26A/S26B/S26C" evidence="8">
    <location>
        <begin position="76"/>
        <end position="188"/>
    </location>
</feature>
<dbReference type="CDD" id="cd06529">
    <property type="entry name" value="S24_LexA-like"/>
    <property type="match status" value="1"/>
</dbReference>
<evidence type="ECO:0000256" key="6">
    <source>
        <dbReference type="ARBA" id="ARBA00023236"/>
    </source>
</evidence>
<dbReference type="SUPFAM" id="SSF51306">
    <property type="entry name" value="LexA/Signal peptidase"/>
    <property type="match status" value="1"/>
</dbReference>
<evidence type="ECO:0000256" key="1">
    <source>
        <dbReference type="ARBA" id="ARBA00007484"/>
    </source>
</evidence>
<dbReference type="GO" id="GO:0009432">
    <property type="term" value="P:SOS response"/>
    <property type="evidence" value="ECO:0007669"/>
    <property type="project" value="UniProtKB-KW"/>
</dbReference>
<dbReference type="GO" id="GO:0006355">
    <property type="term" value="P:regulation of DNA-templated transcription"/>
    <property type="evidence" value="ECO:0007669"/>
    <property type="project" value="InterPro"/>
</dbReference>
<keyword evidence="10" id="KW-1185">Reference proteome</keyword>
<evidence type="ECO:0000256" key="7">
    <source>
        <dbReference type="RuleBase" id="RU003991"/>
    </source>
</evidence>